<dbReference type="EMBL" id="CABVMM010000007">
    <property type="protein sequence ID" value="VVV00767.1"/>
    <property type="molecule type" value="Genomic_DNA"/>
</dbReference>
<gene>
    <name evidence="1" type="ORF">FVB9532_02042</name>
</gene>
<protein>
    <submittedName>
        <fullName evidence="1">Uncharacterized protein</fullName>
    </submittedName>
</protein>
<sequence length="219" mass="25573">MNINDYIINDLEIQSVNQKTKEFKKLFDELTYSHIPIEKNREFIGCISENDVRCFDNEKNLEDYQYSLEHFSVRETNNWLDILESFAENNTNLMPVLSEEENKYLGYIELGDILMYLGETPFMDSPGAIVVIERGLKDYSFSEISQIIESNDGRMLGAFVSKINNDVAEITIKVGLLGLNEIIQTFRRYSYKIVSAHQEDVFLKNLKERSDYLDKYLNI</sequence>
<accession>A0AC61Y8G3</accession>
<organism evidence="1 2">
    <name type="scientific">Mesonia oceanica</name>
    <dbReference type="NCBI Taxonomy" id="2687242"/>
    <lineage>
        <taxon>Bacteria</taxon>
        <taxon>Pseudomonadati</taxon>
        <taxon>Bacteroidota</taxon>
        <taxon>Flavobacteriia</taxon>
        <taxon>Flavobacteriales</taxon>
        <taxon>Flavobacteriaceae</taxon>
        <taxon>Mesonia</taxon>
    </lineage>
</organism>
<reference evidence="1" key="1">
    <citation type="submission" date="2019-09" db="EMBL/GenBank/DDBJ databases">
        <authorList>
            <person name="Rodrigo-Torres L."/>
            <person name="Arahal R. D."/>
            <person name="Lucena T."/>
        </authorList>
    </citation>
    <scope>NUCLEOTIDE SEQUENCE</scope>
    <source>
        <strain evidence="1">ISS653</strain>
    </source>
</reference>
<evidence type="ECO:0000313" key="1">
    <source>
        <dbReference type="EMBL" id="VVV00767.1"/>
    </source>
</evidence>
<comment type="caution">
    <text evidence="1">The sequence shown here is derived from an EMBL/GenBank/DDBJ whole genome shotgun (WGS) entry which is preliminary data.</text>
</comment>
<name>A0AC61Y8G3_9FLAO</name>
<proteinExistence type="predicted"/>
<keyword evidence="2" id="KW-1185">Reference proteome</keyword>
<evidence type="ECO:0000313" key="2">
    <source>
        <dbReference type="Proteomes" id="UP000356253"/>
    </source>
</evidence>
<dbReference type="Proteomes" id="UP000356253">
    <property type="component" value="Unassembled WGS sequence"/>
</dbReference>